<feature type="region of interest" description="Disordered" evidence="6">
    <location>
        <begin position="38"/>
        <end position="106"/>
    </location>
</feature>
<reference evidence="8" key="1">
    <citation type="submission" date="2014-11" db="EMBL/GenBank/DDBJ databases">
        <authorList>
            <person name="Otto D Thomas"/>
            <person name="Naeem Raeece"/>
        </authorList>
    </citation>
    <scope>NUCLEOTIDE SEQUENCE</scope>
</reference>
<dbReference type="Pfam" id="PF00209">
    <property type="entry name" value="SNF"/>
    <property type="match status" value="1"/>
</dbReference>
<evidence type="ECO:0000256" key="2">
    <source>
        <dbReference type="ARBA" id="ARBA00022448"/>
    </source>
</evidence>
<dbReference type="PRINTS" id="PR00176">
    <property type="entry name" value="NANEUSMPORT"/>
</dbReference>
<evidence type="ECO:0000256" key="6">
    <source>
        <dbReference type="SAM" id="MobiDB-lite"/>
    </source>
</evidence>
<dbReference type="PANTHER" id="PTHR11616">
    <property type="entry name" value="SODIUM/CHLORIDE DEPENDENT TRANSPORTER"/>
    <property type="match status" value="1"/>
</dbReference>
<dbReference type="EMBL" id="CDMZ01002472">
    <property type="protein sequence ID" value="CEM42538.1"/>
    <property type="molecule type" value="Genomic_DNA"/>
</dbReference>
<proteinExistence type="predicted"/>
<name>A0A0G4HF70_9ALVE</name>
<keyword evidence="2" id="KW-0813">Transport</keyword>
<evidence type="ECO:0008006" key="9">
    <source>
        <dbReference type="Google" id="ProtNLM"/>
    </source>
</evidence>
<evidence type="ECO:0000256" key="3">
    <source>
        <dbReference type="ARBA" id="ARBA00022692"/>
    </source>
</evidence>
<feature type="compositionally biased region" description="Polar residues" evidence="6">
    <location>
        <begin position="185"/>
        <end position="196"/>
    </location>
</feature>
<evidence type="ECO:0000256" key="1">
    <source>
        <dbReference type="ARBA" id="ARBA00004141"/>
    </source>
</evidence>
<organism evidence="8">
    <name type="scientific">Chromera velia CCMP2878</name>
    <dbReference type="NCBI Taxonomy" id="1169474"/>
    <lineage>
        <taxon>Eukaryota</taxon>
        <taxon>Sar</taxon>
        <taxon>Alveolata</taxon>
        <taxon>Colpodellida</taxon>
        <taxon>Chromeraceae</taxon>
        <taxon>Chromera</taxon>
    </lineage>
</organism>
<dbReference type="InterPro" id="IPR000175">
    <property type="entry name" value="Na/ntran_symport"/>
</dbReference>
<accession>A0A0G4HF70</accession>
<feature type="transmembrane region" description="Helical" evidence="7">
    <location>
        <begin position="249"/>
        <end position="267"/>
    </location>
</feature>
<dbReference type="VEuPathDB" id="CryptoDB:Cvel_6576"/>
<dbReference type="PROSITE" id="PS50267">
    <property type="entry name" value="NA_NEUROTRAN_SYMP_3"/>
    <property type="match status" value="1"/>
</dbReference>
<keyword evidence="5 7" id="KW-0472">Membrane</keyword>
<dbReference type="GO" id="GO:0035725">
    <property type="term" value="P:sodium ion transmembrane transport"/>
    <property type="evidence" value="ECO:0007669"/>
    <property type="project" value="TreeGrafter"/>
</dbReference>
<comment type="subcellular location">
    <subcellularLocation>
        <location evidence="1">Membrane</location>
        <topology evidence="1">Multi-pass membrane protein</topology>
    </subcellularLocation>
</comment>
<feature type="transmembrane region" description="Helical" evidence="7">
    <location>
        <begin position="395"/>
        <end position="415"/>
    </location>
</feature>
<dbReference type="PhylomeDB" id="A0A0G4HF70"/>
<gene>
    <name evidence="8" type="ORF">Cvel_6576</name>
</gene>
<keyword evidence="4 7" id="KW-1133">Transmembrane helix</keyword>
<feature type="transmembrane region" description="Helical" evidence="7">
    <location>
        <begin position="424"/>
        <end position="444"/>
    </location>
</feature>
<sequence>MSGTDDESPASLIEQLAASHSDFTDSLLNLTNASETTTFVSSVHQGARRATGPSLSTLRPDPPPSPVSFPSSPQSSEDRQRNDFTRAPITLSGHVSSPSAVSSSSDALGGHLMESLAGEAIADALEGAQRLEIDTRWRSAEEQEAEAFEPVASSEAGQQIQSPGEVAGGTAEQEVRSQGEAASSEAGQETESSGSTVRGGIVAKPADTLKLTPDASPVPTAPNPICADLAPDFLESVPQKKEWKNPTELILALVGYAVGLGNVWRFPDFIHQNGGLAALIPYLILTFVLGVPLLIQELGIGFIYNSQGVTEIWRGLSPWTSGAGLAASMLSFCVGVWYTVFIGICLLYLFNSMASKLPWDAACAECDKGQMSGAEFYLMKTVFNVSESGNEIGDLQGRLVIALGVCWAVVWGVLFRGMESFRKCVYPTAFVPPAILLAILVRAVTLEGSWEGIKFFCQPEWNRLLEVGGAGTFFSVSWVWGIHHVCCP</sequence>
<protein>
    <recommendedName>
        <fullName evidence="9">Transporter</fullName>
    </recommendedName>
</protein>
<keyword evidence="3 7" id="KW-0812">Transmembrane</keyword>
<dbReference type="InterPro" id="IPR037272">
    <property type="entry name" value="SNS_sf"/>
</dbReference>
<dbReference type="GO" id="GO:0005886">
    <property type="term" value="C:plasma membrane"/>
    <property type="evidence" value="ECO:0007669"/>
    <property type="project" value="TreeGrafter"/>
</dbReference>
<evidence type="ECO:0000256" key="7">
    <source>
        <dbReference type="SAM" id="Phobius"/>
    </source>
</evidence>
<evidence type="ECO:0000256" key="5">
    <source>
        <dbReference type="ARBA" id="ARBA00023136"/>
    </source>
</evidence>
<evidence type="ECO:0000313" key="8">
    <source>
        <dbReference type="EMBL" id="CEM42538.1"/>
    </source>
</evidence>
<feature type="transmembrane region" description="Helical" evidence="7">
    <location>
        <begin position="279"/>
        <end position="304"/>
    </location>
</feature>
<evidence type="ECO:0000256" key="4">
    <source>
        <dbReference type="ARBA" id="ARBA00022989"/>
    </source>
</evidence>
<feature type="transmembrane region" description="Helical" evidence="7">
    <location>
        <begin position="325"/>
        <end position="350"/>
    </location>
</feature>
<feature type="region of interest" description="Disordered" evidence="6">
    <location>
        <begin position="140"/>
        <end position="199"/>
    </location>
</feature>
<feature type="compositionally biased region" description="Low complexity" evidence="6">
    <location>
        <begin position="92"/>
        <end position="105"/>
    </location>
</feature>
<dbReference type="SUPFAM" id="SSF161070">
    <property type="entry name" value="SNF-like"/>
    <property type="match status" value="1"/>
</dbReference>
<dbReference type="AlphaFoldDB" id="A0A0G4HF70"/>
<dbReference type="PANTHER" id="PTHR11616:SF240">
    <property type="entry name" value="BLOATED TUBULES, ISOFORM B-RELATED"/>
    <property type="match status" value="1"/>
</dbReference>